<keyword evidence="1" id="KW-0812">Transmembrane</keyword>
<dbReference type="AlphaFoldDB" id="A0AAD9ISD0"/>
<gene>
    <name evidence="2" type="ORF">LSH36_1757g00010</name>
</gene>
<sequence>MSQSVLIFQRSNFRPSNVNDKMNVPDERIDITKKNEHLVLTDSQPIICHKMTNEAPLMFSLPVIMKSISYWMNALMPTAGNFVAFLMLVLLHSSVTQFRTDLLEHSHDQQKKVLMSPDELTELLNFYHSTPICGYHTCQDLARLHMEWCKRCYRICE</sequence>
<accession>A0AAD9ISD0</accession>
<dbReference type="EMBL" id="JAODUP010001759">
    <property type="protein sequence ID" value="KAK2139483.1"/>
    <property type="molecule type" value="Genomic_DNA"/>
</dbReference>
<feature type="transmembrane region" description="Helical" evidence="1">
    <location>
        <begin position="68"/>
        <end position="91"/>
    </location>
</feature>
<name>A0AAD9ISD0_9ANNE</name>
<evidence type="ECO:0000256" key="1">
    <source>
        <dbReference type="SAM" id="Phobius"/>
    </source>
</evidence>
<keyword evidence="1" id="KW-0472">Membrane</keyword>
<organism evidence="2 3">
    <name type="scientific">Paralvinella palmiformis</name>
    <dbReference type="NCBI Taxonomy" id="53620"/>
    <lineage>
        <taxon>Eukaryota</taxon>
        <taxon>Metazoa</taxon>
        <taxon>Spiralia</taxon>
        <taxon>Lophotrochozoa</taxon>
        <taxon>Annelida</taxon>
        <taxon>Polychaeta</taxon>
        <taxon>Sedentaria</taxon>
        <taxon>Canalipalpata</taxon>
        <taxon>Terebellida</taxon>
        <taxon>Terebelliformia</taxon>
        <taxon>Alvinellidae</taxon>
        <taxon>Paralvinella</taxon>
    </lineage>
</organism>
<keyword evidence="3" id="KW-1185">Reference proteome</keyword>
<comment type="caution">
    <text evidence="2">The sequence shown here is derived from an EMBL/GenBank/DDBJ whole genome shotgun (WGS) entry which is preliminary data.</text>
</comment>
<dbReference type="Proteomes" id="UP001208570">
    <property type="component" value="Unassembled WGS sequence"/>
</dbReference>
<reference evidence="2" key="1">
    <citation type="journal article" date="2023" name="Mol. Biol. Evol.">
        <title>Third-Generation Sequencing Reveals the Adaptive Role of the Epigenome in Three Deep-Sea Polychaetes.</title>
        <authorList>
            <person name="Perez M."/>
            <person name="Aroh O."/>
            <person name="Sun Y."/>
            <person name="Lan Y."/>
            <person name="Juniper S.K."/>
            <person name="Young C.R."/>
            <person name="Angers B."/>
            <person name="Qian P.Y."/>
        </authorList>
    </citation>
    <scope>NUCLEOTIDE SEQUENCE</scope>
    <source>
        <strain evidence="2">P08H-3</strain>
    </source>
</reference>
<keyword evidence="1" id="KW-1133">Transmembrane helix</keyword>
<proteinExistence type="predicted"/>
<evidence type="ECO:0000313" key="3">
    <source>
        <dbReference type="Proteomes" id="UP001208570"/>
    </source>
</evidence>
<protein>
    <submittedName>
        <fullName evidence="2">Uncharacterized protein</fullName>
    </submittedName>
</protein>
<evidence type="ECO:0000313" key="2">
    <source>
        <dbReference type="EMBL" id="KAK2139483.1"/>
    </source>
</evidence>